<dbReference type="InterPro" id="IPR029440">
    <property type="entry name" value="DRC1_C"/>
</dbReference>
<dbReference type="InterPro" id="IPR039750">
    <property type="entry name" value="DRC1/DRC2"/>
</dbReference>
<keyword evidence="5 10" id="KW-0175">Coiled coil</keyword>
<dbReference type="EMBL" id="CM012460">
    <property type="protein sequence ID" value="RVE55807.1"/>
    <property type="molecule type" value="Genomic_DNA"/>
</dbReference>
<evidence type="ECO:0000256" key="2">
    <source>
        <dbReference type="ARBA" id="ARBA00009688"/>
    </source>
</evidence>
<reference evidence="14 15" key="2">
    <citation type="submission" date="2019-01" db="EMBL/GenBank/DDBJ databases">
        <title>A chromosome length genome reference of the Java medaka (oryzias javanicus).</title>
        <authorList>
            <person name="Herpin A."/>
            <person name="Takehana Y."/>
            <person name="Naruse K."/>
            <person name="Ansai S."/>
            <person name="Kawaguchi M."/>
        </authorList>
    </citation>
    <scope>NUCLEOTIDE SEQUENCE [LARGE SCALE GENOMIC DNA]</scope>
    <source>
        <strain evidence="14">RS831</strain>
        <tissue evidence="14">Whole body</tissue>
    </source>
</reference>
<evidence type="ECO:0000256" key="9">
    <source>
        <dbReference type="ARBA" id="ARBA00046115"/>
    </source>
</evidence>
<evidence type="ECO:0000259" key="13">
    <source>
        <dbReference type="Pfam" id="PF14775"/>
    </source>
</evidence>
<evidence type="ECO:0000256" key="4">
    <source>
        <dbReference type="ARBA" id="ARBA00022846"/>
    </source>
</evidence>
<dbReference type="Pfam" id="PF14772">
    <property type="entry name" value="NYD-SP28"/>
    <property type="match status" value="1"/>
</dbReference>
<evidence type="ECO:0000256" key="11">
    <source>
        <dbReference type="SAM" id="MobiDB-lite"/>
    </source>
</evidence>
<dbReference type="AlphaFoldDB" id="A0A437BZ89"/>
<feature type="compositionally biased region" description="Basic and acidic residues" evidence="11">
    <location>
        <begin position="28"/>
        <end position="41"/>
    </location>
</feature>
<feature type="coiled-coil region" evidence="10">
    <location>
        <begin position="71"/>
        <end position="98"/>
    </location>
</feature>
<comment type="function">
    <text evidence="9">Component of the nexin-dynein regulatory complex (N-DRC) a key regulator of ciliary/flagellar motility which maintains the alignment and integrity of the distal axoneme and regulates microtubule sliding in motile axonemes. Plays a critical role in the assembly of N-DRC and also stabilizes the assembly of multiple inner dynein arms and radial spokes. Coassembles with CCDC65/DRC2 to form a central scaffold needed for assembly of the N-DRC and its attachment to the outer doublet microtubules.</text>
</comment>
<keyword evidence="7" id="KW-0966">Cell projection</keyword>
<evidence type="ECO:0000256" key="3">
    <source>
        <dbReference type="ARBA" id="ARBA00013815"/>
    </source>
</evidence>
<dbReference type="PANTHER" id="PTHR21625">
    <property type="entry name" value="NYD-SP28 PROTEIN"/>
    <property type="match status" value="1"/>
</dbReference>
<dbReference type="Proteomes" id="UP000283210">
    <property type="component" value="Chromosome 24"/>
</dbReference>
<name>A0A437BZ89_ORYJA</name>
<accession>A0A437BZ89</accession>
<evidence type="ECO:0000259" key="12">
    <source>
        <dbReference type="Pfam" id="PF14772"/>
    </source>
</evidence>
<sequence>MEEEEKEKTSFSAISSETNSSSTSSNVEIREEPNEEDKTQEDPEVQSQMRILSLHRDLTAALTNIQTAAVAKVARTKLENAQGTIEELQEKEEQSSQQILEEILGGWTTAHHKEVHQDLQEALEDQQRLCAAVITDKKRLINDLKQELNRRHESYVRNLRQNAEELNLVTVMMEEKMKIMTDVYKEEMEQMERIHQQEVEILRSKDKDHWEQQIKALCDKELQLLKERNKKVKEYEEKCHDKIYTSVIDKARNAVSVKDFHRKFPGHFLVPQNSLPTKLMQQSNETSAFLNKRIVSLKKDIKKLQKTYTEKERELQNCTHKLQGEYQRSFLRAQKFHQRQMKSRNNSATDAKKLKELQRMIDGELKQLSQRALTIDSLICQYVGVPWKTDNTDMREHPGPERLPDIDQWNPETDKCSRGMIEDENKEETLCVETPLQNEMGSPAGCGGSVKAAEASDPINSASVRRKHTLPPLKRESSAEQTSSSGPAQVWDVSEVCSRWERLADIIPEEKVRRWETAEKKLLQYYWVLREISDLTRETEELKRRNLQLKSQLQERSISWTPASR</sequence>
<keyword evidence="15" id="KW-1185">Reference proteome</keyword>
<proteinExistence type="inferred from homology"/>
<evidence type="ECO:0000256" key="7">
    <source>
        <dbReference type="ARBA" id="ARBA00023273"/>
    </source>
</evidence>
<comment type="similarity">
    <text evidence="2">Belongs to the DRC1 family.</text>
</comment>
<evidence type="ECO:0000256" key="1">
    <source>
        <dbReference type="ARBA" id="ARBA00004611"/>
    </source>
</evidence>
<organism evidence="14 15">
    <name type="scientific">Oryzias javanicus</name>
    <name type="common">Javanese ricefish</name>
    <name type="synonym">Aplocheilus javanicus</name>
    <dbReference type="NCBI Taxonomy" id="123683"/>
    <lineage>
        <taxon>Eukaryota</taxon>
        <taxon>Metazoa</taxon>
        <taxon>Chordata</taxon>
        <taxon>Craniata</taxon>
        <taxon>Vertebrata</taxon>
        <taxon>Euteleostomi</taxon>
        <taxon>Actinopterygii</taxon>
        <taxon>Neopterygii</taxon>
        <taxon>Teleostei</taxon>
        <taxon>Neoteleostei</taxon>
        <taxon>Acanthomorphata</taxon>
        <taxon>Ovalentaria</taxon>
        <taxon>Atherinomorphae</taxon>
        <taxon>Beloniformes</taxon>
        <taxon>Adrianichthyidae</taxon>
        <taxon>Oryziinae</taxon>
        <taxon>Oryzias</taxon>
    </lineage>
</organism>
<evidence type="ECO:0000256" key="6">
    <source>
        <dbReference type="ARBA" id="ARBA00023069"/>
    </source>
</evidence>
<comment type="subcellular location">
    <subcellularLocation>
        <location evidence="1">Cytoplasm</location>
        <location evidence="1">Cytoskeleton</location>
        <location evidence="1">Flagellum axoneme</location>
    </subcellularLocation>
</comment>
<gene>
    <name evidence="14" type="ORF">OJAV_G00229500</name>
</gene>
<feature type="domain" description="Dynein regulatory complex protein 1/2 N-terminal" evidence="12">
    <location>
        <begin position="72"/>
        <end position="165"/>
    </location>
</feature>
<evidence type="ECO:0000313" key="14">
    <source>
        <dbReference type="EMBL" id="RVE55807.1"/>
    </source>
</evidence>
<dbReference type="InterPro" id="IPR039505">
    <property type="entry name" value="DRC1/2_N"/>
</dbReference>
<feature type="coiled-coil region" evidence="10">
    <location>
        <begin position="145"/>
        <end position="238"/>
    </location>
</feature>
<dbReference type="GO" id="GO:0070286">
    <property type="term" value="P:axonemal dynein complex assembly"/>
    <property type="evidence" value="ECO:0007669"/>
    <property type="project" value="InterPro"/>
</dbReference>
<dbReference type="OMA" id="LDFMMAR"/>
<keyword evidence="4" id="KW-0282">Flagellum</keyword>
<evidence type="ECO:0000256" key="10">
    <source>
        <dbReference type="SAM" id="Coils"/>
    </source>
</evidence>
<feature type="region of interest" description="Disordered" evidence="11">
    <location>
        <begin position="1"/>
        <end position="45"/>
    </location>
</feature>
<reference evidence="14 15" key="1">
    <citation type="submission" date="2018-11" db="EMBL/GenBank/DDBJ databases">
        <authorList>
            <person name="Lopez-Roques C."/>
            <person name="Donnadieu C."/>
            <person name="Bouchez O."/>
            <person name="Klopp C."/>
            <person name="Cabau C."/>
            <person name="Zahm M."/>
        </authorList>
    </citation>
    <scope>NUCLEOTIDE SEQUENCE [LARGE SCALE GENOMIC DNA]</scope>
    <source>
        <strain evidence="14">RS831</strain>
        <tissue evidence="14">Whole body</tissue>
    </source>
</reference>
<dbReference type="GO" id="GO:0005858">
    <property type="term" value="C:axonemal dynein complex"/>
    <property type="evidence" value="ECO:0007669"/>
    <property type="project" value="InterPro"/>
</dbReference>
<feature type="domain" description="Dynein regulatory complex protein 1 C-terminal" evidence="13">
    <location>
        <begin position="500"/>
        <end position="555"/>
    </location>
</feature>
<feature type="region of interest" description="Disordered" evidence="11">
    <location>
        <begin position="438"/>
        <end position="488"/>
    </location>
</feature>
<dbReference type="PANTHER" id="PTHR21625:SF1">
    <property type="entry name" value="DYNEIN REGULATORY COMPLEX PROTEIN 1"/>
    <property type="match status" value="1"/>
</dbReference>
<dbReference type="GO" id="GO:0003352">
    <property type="term" value="P:regulation of cilium movement"/>
    <property type="evidence" value="ECO:0007669"/>
    <property type="project" value="TreeGrafter"/>
</dbReference>
<evidence type="ECO:0000256" key="8">
    <source>
        <dbReference type="ARBA" id="ARBA00031554"/>
    </source>
</evidence>
<keyword evidence="6" id="KW-0969">Cilium</keyword>
<dbReference type="Pfam" id="PF14775">
    <property type="entry name" value="NYD-SP28_assoc"/>
    <property type="match status" value="1"/>
</dbReference>
<dbReference type="OrthoDB" id="10260459at2759"/>
<evidence type="ECO:0000313" key="15">
    <source>
        <dbReference type="Proteomes" id="UP000283210"/>
    </source>
</evidence>
<evidence type="ECO:0000256" key="5">
    <source>
        <dbReference type="ARBA" id="ARBA00023054"/>
    </source>
</evidence>
<protein>
    <recommendedName>
        <fullName evidence="3">Dynein regulatory complex protein 1</fullName>
    </recommendedName>
    <alternativeName>
        <fullName evidence="8">Coiled-coil domain-containing protein 164</fullName>
    </alternativeName>
</protein>
<dbReference type="GO" id="GO:0060285">
    <property type="term" value="P:cilium-dependent cell motility"/>
    <property type="evidence" value="ECO:0007669"/>
    <property type="project" value="TreeGrafter"/>
</dbReference>
<feature type="compositionally biased region" description="Low complexity" evidence="11">
    <location>
        <begin position="10"/>
        <end position="25"/>
    </location>
</feature>
<feature type="coiled-coil region" evidence="10">
    <location>
        <begin position="287"/>
        <end position="321"/>
    </location>
</feature>